<feature type="region of interest" description="Disordered" evidence="1">
    <location>
        <begin position="1"/>
        <end position="44"/>
    </location>
</feature>
<reference evidence="2" key="1">
    <citation type="submission" date="2023-05" db="EMBL/GenBank/DDBJ databases">
        <authorList>
            <person name="Stuckert A."/>
        </authorList>
    </citation>
    <scope>NUCLEOTIDE SEQUENCE</scope>
</reference>
<keyword evidence="3" id="KW-1185">Reference proteome</keyword>
<feature type="compositionally biased region" description="Basic and acidic residues" evidence="1">
    <location>
        <begin position="1"/>
        <end position="10"/>
    </location>
</feature>
<feature type="compositionally biased region" description="Basic and acidic residues" evidence="1">
    <location>
        <begin position="19"/>
        <end position="30"/>
    </location>
</feature>
<evidence type="ECO:0000256" key="1">
    <source>
        <dbReference type="SAM" id="MobiDB-lite"/>
    </source>
</evidence>
<proteinExistence type="predicted"/>
<evidence type="ECO:0000313" key="2">
    <source>
        <dbReference type="EMBL" id="CAI9610917.1"/>
    </source>
</evidence>
<protein>
    <submittedName>
        <fullName evidence="2">Uncharacterized protein</fullName>
    </submittedName>
</protein>
<evidence type="ECO:0000313" key="3">
    <source>
        <dbReference type="Proteomes" id="UP001162483"/>
    </source>
</evidence>
<accession>A0ABN9GN92</accession>
<comment type="caution">
    <text evidence="2">The sequence shown here is derived from an EMBL/GenBank/DDBJ whole genome shotgun (WGS) entry which is preliminary data.</text>
</comment>
<dbReference type="EMBL" id="CATNWA010019041">
    <property type="protein sequence ID" value="CAI9610917.1"/>
    <property type="molecule type" value="Genomic_DNA"/>
</dbReference>
<dbReference type="Proteomes" id="UP001162483">
    <property type="component" value="Unassembled WGS sequence"/>
</dbReference>
<feature type="non-terminal residue" evidence="2">
    <location>
        <position position="1"/>
    </location>
</feature>
<gene>
    <name evidence="2" type="ORF">SPARVUS_LOCUS14471619</name>
</gene>
<organism evidence="2 3">
    <name type="scientific">Staurois parvus</name>
    <dbReference type="NCBI Taxonomy" id="386267"/>
    <lineage>
        <taxon>Eukaryota</taxon>
        <taxon>Metazoa</taxon>
        <taxon>Chordata</taxon>
        <taxon>Craniata</taxon>
        <taxon>Vertebrata</taxon>
        <taxon>Euteleostomi</taxon>
        <taxon>Amphibia</taxon>
        <taxon>Batrachia</taxon>
        <taxon>Anura</taxon>
        <taxon>Neobatrachia</taxon>
        <taxon>Ranoidea</taxon>
        <taxon>Ranidae</taxon>
        <taxon>Staurois</taxon>
    </lineage>
</organism>
<name>A0ABN9GN92_9NEOB</name>
<sequence>AVEGNEKIPPEGHPVTPKENSRWGRTEKSKSGAPAKNHWPPTKKTSLVDLNLVGKVGC</sequence>